<dbReference type="PANTHER" id="PTHR30483">
    <property type="entry name" value="LEUCINE-SPECIFIC-BINDING PROTEIN"/>
    <property type="match status" value="1"/>
</dbReference>
<keyword evidence="5" id="KW-0418">Kinase</keyword>
<evidence type="ECO:0000256" key="1">
    <source>
        <dbReference type="ARBA" id="ARBA00010062"/>
    </source>
</evidence>
<name>A0A4R4TJW2_9ACTN</name>
<dbReference type="InterPro" id="IPR011009">
    <property type="entry name" value="Kinase-like_dom_sf"/>
</dbReference>
<dbReference type="InterPro" id="IPR028082">
    <property type="entry name" value="Peripla_BP_I"/>
</dbReference>
<dbReference type="Pfam" id="PF00069">
    <property type="entry name" value="Pkinase"/>
    <property type="match status" value="1"/>
</dbReference>
<comment type="similarity">
    <text evidence="1">Belongs to the leucine-binding protein family.</text>
</comment>
<accession>A0A4R4TJW2</accession>
<evidence type="ECO:0000259" key="4">
    <source>
        <dbReference type="PROSITE" id="PS50011"/>
    </source>
</evidence>
<dbReference type="AlphaFoldDB" id="A0A4R4TJW2"/>
<feature type="region of interest" description="Disordered" evidence="3">
    <location>
        <begin position="562"/>
        <end position="600"/>
    </location>
</feature>
<gene>
    <name evidence="5" type="ORF">E1283_10725</name>
</gene>
<dbReference type="Pfam" id="PF13458">
    <property type="entry name" value="Peripla_BP_6"/>
    <property type="match status" value="1"/>
</dbReference>
<keyword evidence="2" id="KW-0732">Signal</keyword>
<keyword evidence="6" id="KW-1185">Reference proteome</keyword>
<protein>
    <submittedName>
        <fullName evidence="5">Serine/threonine protein kinase</fullName>
    </submittedName>
</protein>
<dbReference type="Gene3D" id="3.30.200.20">
    <property type="entry name" value="Phosphorylase Kinase, domain 1"/>
    <property type="match status" value="1"/>
</dbReference>
<dbReference type="CDD" id="cd06342">
    <property type="entry name" value="PBP1_ABC_LIVBP-like"/>
    <property type="match status" value="1"/>
</dbReference>
<dbReference type="GO" id="GO:0004674">
    <property type="term" value="F:protein serine/threonine kinase activity"/>
    <property type="evidence" value="ECO:0007669"/>
    <property type="project" value="UniProtKB-KW"/>
</dbReference>
<dbReference type="CDD" id="cd14014">
    <property type="entry name" value="STKc_PknB_like"/>
    <property type="match status" value="1"/>
</dbReference>
<feature type="domain" description="Protein kinase" evidence="4">
    <location>
        <begin position="291"/>
        <end position="530"/>
    </location>
</feature>
<dbReference type="Gene3D" id="3.40.50.2300">
    <property type="match status" value="2"/>
</dbReference>
<dbReference type="Gene3D" id="1.10.510.10">
    <property type="entry name" value="Transferase(Phosphotransferase) domain 1"/>
    <property type="match status" value="1"/>
</dbReference>
<feature type="compositionally biased region" description="Basic and acidic residues" evidence="3">
    <location>
        <begin position="183"/>
        <end position="193"/>
    </location>
</feature>
<sequence length="998" mass="103987">MIPHSADSGGHGAVPEAGARRAGGVHGGAALRLHHRGRGRRAGGRRWRRRPERHRRLRAAGRGVGRGLAPGRRPAGRPGGRPRPRRGRRRGPRRPRRRVRAPGPLRVGAHHLGGARRGLRLAPRGAARRGARQPLALQRTPGAGRSGRAVTRDVLGHRAPQHHRGRRADGGHPGGGTALPRADPQRGRTDHRAALRGRPVRGPWPAGGRRHDPRGRRVPRPGARRPPPLPVGGGQARPGHGGARRQGHPGLRRGGRRGTAQRGPRTDAVASGERAAVRDLELSDPRRIGGYRLLRRIADGRTGVVYLARSLGGAPAALKVIRREHARDPEFRARFERDVAAARHVSARCLVGVLAADTAGGTMWAAFPYVPGPTLAETVAAHGPLPRGPVRTIGAMLAEVLAAVHQAGLAHLDVRPGHVQLVPDGPRLTGFGGTGTVGGTPGYQSPEQAGGGAVPPGPGTDVFSLGCVLAHVATGRHPFGTGTGRELLHRVVHEPADLADVPRSLLEVIEACLAKDPVLRPTAADLHAELADAGDTAGAGRAAGWLPSAVAADVNQRFHARLPAPGPELSEWLDPEPPPPARRPRQTQQPPPEPVPAPMSSRRRVLTALGGAGALLLGGALTTRLLLPRSGGAAPAEGRGQYAVGLHADLSGPHAKYGKGQRRGVTMAVEELNSLGDLGFSLSLREVDDGGDAERAAEVARSLIADPAVMAVIGPTGDAVARVAAEAYGAAGMPLFVLSAGNFAPRAAEDTLLLGRPDTATAAGAIPLVLAQELGASRVGLIDDRTADEHSWLVTRAVSDAVDRATVELTPRVLPAGTRDFAEVAEEFTAAGVDAVVYGGLADGAGRLAGALAEAGYQGSVVATQEALGAAFFELAGEAAAGWYFVTPYTDPIGDPDASGFATVHRGRFGGTVEPYAVEAYDATRMLVDAMRALAREPSGVTKGTLLTRLRDAEYHGLGRDLAFDAGGGYAGEGPLGYLYKADANGVRFRRALDPAAE</sequence>
<dbReference type="SUPFAM" id="SSF53822">
    <property type="entry name" value="Periplasmic binding protein-like I"/>
    <property type="match status" value="1"/>
</dbReference>
<dbReference type="Proteomes" id="UP000295345">
    <property type="component" value="Unassembled WGS sequence"/>
</dbReference>
<feature type="compositionally biased region" description="Basic residues" evidence="3">
    <location>
        <begin position="242"/>
        <end position="256"/>
    </location>
</feature>
<feature type="compositionally biased region" description="Basic residues" evidence="3">
    <location>
        <begin position="80"/>
        <end position="100"/>
    </location>
</feature>
<organism evidence="5 6">
    <name type="scientific">Streptomyces hainanensis</name>
    <dbReference type="NCBI Taxonomy" id="402648"/>
    <lineage>
        <taxon>Bacteria</taxon>
        <taxon>Bacillati</taxon>
        <taxon>Actinomycetota</taxon>
        <taxon>Actinomycetes</taxon>
        <taxon>Kitasatosporales</taxon>
        <taxon>Streptomycetaceae</taxon>
        <taxon>Streptomyces</taxon>
    </lineage>
</organism>
<dbReference type="EMBL" id="SMKI01000086">
    <property type="protein sequence ID" value="TDC76064.1"/>
    <property type="molecule type" value="Genomic_DNA"/>
</dbReference>
<dbReference type="SUPFAM" id="SSF56112">
    <property type="entry name" value="Protein kinase-like (PK-like)"/>
    <property type="match status" value="1"/>
</dbReference>
<feature type="region of interest" description="Disordered" evidence="3">
    <location>
        <begin position="1"/>
        <end position="273"/>
    </location>
</feature>
<feature type="compositionally biased region" description="Basic residues" evidence="3">
    <location>
        <begin position="211"/>
        <end position="223"/>
    </location>
</feature>
<evidence type="ECO:0000313" key="5">
    <source>
        <dbReference type="EMBL" id="TDC76064.1"/>
    </source>
</evidence>
<feature type="compositionally biased region" description="Low complexity" evidence="3">
    <location>
        <begin position="101"/>
        <end position="112"/>
    </location>
</feature>
<comment type="caution">
    <text evidence="5">The sequence shown here is derived from an EMBL/GenBank/DDBJ whole genome shotgun (WGS) entry which is preliminary data.</text>
</comment>
<reference evidence="5 6" key="1">
    <citation type="submission" date="2019-03" db="EMBL/GenBank/DDBJ databases">
        <title>Draft genome sequences of novel Actinobacteria.</title>
        <authorList>
            <person name="Sahin N."/>
            <person name="Ay H."/>
            <person name="Saygin H."/>
        </authorList>
    </citation>
    <scope>NUCLEOTIDE SEQUENCE [LARGE SCALE GENOMIC DNA]</scope>
    <source>
        <strain evidence="5 6">DSM 41900</strain>
    </source>
</reference>
<evidence type="ECO:0000256" key="3">
    <source>
        <dbReference type="SAM" id="MobiDB-lite"/>
    </source>
</evidence>
<dbReference type="InterPro" id="IPR051010">
    <property type="entry name" value="BCAA_transport"/>
</dbReference>
<evidence type="ECO:0000256" key="2">
    <source>
        <dbReference type="ARBA" id="ARBA00022729"/>
    </source>
</evidence>
<dbReference type="OrthoDB" id="9762169at2"/>
<dbReference type="PANTHER" id="PTHR30483:SF6">
    <property type="entry name" value="PERIPLASMIC BINDING PROTEIN OF ABC TRANSPORTER FOR NATURAL AMINO ACIDS"/>
    <property type="match status" value="1"/>
</dbReference>
<dbReference type="GO" id="GO:0005524">
    <property type="term" value="F:ATP binding"/>
    <property type="evidence" value="ECO:0007669"/>
    <property type="project" value="InterPro"/>
</dbReference>
<keyword evidence="5" id="KW-0723">Serine/threonine-protein kinase</keyword>
<keyword evidence="5" id="KW-0808">Transferase</keyword>
<dbReference type="PROSITE" id="PS50011">
    <property type="entry name" value="PROTEIN_KINASE_DOM"/>
    <property type="match status" value="1"/>
</dbReference>
<dbReference type="InterPro" id="IPR028081">
    <property type="entry name" value="Leu-bd"/>
</dbReference>
<proteinExistence type="inferred from homology"/>
<feature type="compositionally biased region" description="Gly residues" evidence="3">
    <location>
        <begin position="231"/>
        <end position="241"/>
    </location>
</feature>
<dbReference type="InterPro" id="IPR000719">
    <property type="entry name" value="Prot_kinase_dom"/>
</dbReference>
<evidence type="ECO:0000313" key="6">
    <source>
        <dbReference type="Proteomes" id="UP000295345"/>
    </source>
</evidence>
<feature type="compositionally biased region" description="Basic residues" evidence="3">
    <location>
        <begin position="32"/>
        <end position="59"/>
    </location>
</feature>